<comment type="subunit">
    <text evidence="2">Homodimer.</text>
</comment>
<comment type="similarity">
    <text evidence="2">Belongs to the triosephosphate isomerase family.</text>
</comment>
<dbReference type="GO" id="GO:0019563">
    <property type="term" value="P:glycerol catabolic process"/>
    <property type="evidence" value="ECO:0007669"/>
    <property type="project" value="TreeGrafter"/>
</dbReference>
<comment type="subcellular location">
    <subcellularLocation>
        <location evidence="2">Cytoplasm</location>
    </subcellularLocation>
</comment>
<evidence type="ECO:0000256" key="2">
    <source>
        <dbReference type="RuleBase" id="RU363013"/>
    </source>
</evidence>
<evidence type="ECO:0000256" key="1">
    <source>
        <dbReference type="ARBA" id="ARBA00023235"/>
    </source>
</evidence>
<dbReference type="EC" id="5.3.1.1" evidence="2"/>
<dbReference type="STRING" id="1802055.A3A74_03560"/>
<dbReference type="UniPathway" id="UPA00138"/>
<comment type="caution">
    <text evidence="3">The sequence shown here is derived from an EMBL/GenBank/DDBJ whole genome shotgun (WGS) entry which is preliminary data.</text>
</comment>
<keyword evidence="2" id="KW-0963">Cytoplasm</keyword>
<evidence type="ECO:0000313" key="3">
    <source>
        <dbReference type="EMBL" id="OGK39145.1"/>
    </source>
</evidence>
<dbReference type="InterPro" id="IPR035990">
    <property type="entry name" value="TIM_sf"/>
</dbReference>
<gene>
    <name evidence="3" type="ORF">A3A74_03560</name>
</gene>
<comment type="pathway">
    <text evidence="2">Carbohydrate degradation; glycolysis; D-glyceraldehyde 3-phosphate from glycerone phosphate: step 1/1.</text>
</comment>
<dbReference type="GO" id="GO:0006094">
    <property type="term" value="P:gluconeogenesis"/>
    <property type="evidence" value="ECO:0007669"/>
    <property type="project" value="UniProtKB-UniPathway"/>
</dbReference>
<dbReference type="CDD" id="cd00311">
    <property type="entry name" value="TIM"/>
    <property type="match status" value="1"/>
</dbReference>
<dbReference type="PANTHER" id="PTHR21139">
    <property type="entry name" value="TRIOSEPHOSPHATE ISOMERASE"/>
    <property type="match status" value="1"/>
</dbReference>
<keyword evidence="2" id="KW-0324">Glycolysis</keyword>
<dbReference type="UniPathway" id="UPA00109">
    <property type="reaction ID" value="UER00189"/>
</dbReference>
<keyword evidence="1 2" id="KW-0413">Isomerase</keyword>
<comment type="catalytic activity">
    <reaction evidence="2">
        <text>D-glyceraldehyde 3-phosphate = dihydroxyacetone phosphate</text>
        <dbReference type="Rhea" id="RHEA:18585"/>
        <dbReference type="ChEBI" id="CHEBI:57642"/>
        <dbReference type="ChEBI" id="CHEBI:59776"/>
        <dbReference type="EC" id="5.3.1.1"/>
    </reaction>
</comment>
<dbReference type="PROSITE" id="PS51440">
    <property type="entry name" value="TIM_2"/>
    <property type="match status" value="1"/>
</dbReference>
<proteinExistence type="inferred from homology"/>
<dbReference type="AlphaFoldDB" id="A0A1F7I716"/>
<dbReference type="InterPro" id="IPR000652">
    <property type="entry name" value="Triosephosphate_isomerase"/>
</dbReference>
<protein>
    <recommendedName>
        <fullName evidence="2">Triosephosphate isomerase</fullName>
        <ecNumber evidence="2">5.3.1.1</ecNumber>
    </recommendedName>
</protein>
<dbReference type="Pfam" id="PF00121">
    <property type="entry name" value="TIM"/>
    <property type="match status" value="1"/>
</dbReference>
<dbReference type="Gene3D" id="3.20.20.70">
    <property type="entry name" value="Aldolase class I"/>
    <property type="match status" value="2"/>
</dbReference>
<dbReference type="Proteomes" id="UP000179270">
    <property type="component" value="Unassembled WGS sequence"/>
</dbReference>
<dbReference type="GO" id="GO:0004807">
    <property type="term" value="F:triose-phosphate isomerase activity"/>
    <property type="evidence" value="ECO:0007669"/>
    <property type="project" value="UniProtKB-EC"/>
</dbReference>
<dbReference type="GO" id="GO:0006096">
    <property type="term" value="P:glycolytic process"/>
    <property type="evidence" value="ECO:0007669"/>
    <property type="project" value="UniProtKB-UniPathway"/>
</dbReference>
<dbReference type="EMBL" id="MGAF01000056">
    <property type="protein sequence ID" value="OGK39145.1"/>
    <property type="molecule type" value="Genomic_DNA"/>
</dbReference>
<accession>A0A1F7I716</accession>
<reference evidence="3 4" key="1">
    <citation type="journal article" date="2016" name="Nat. Commun.">
        <title>Thousands of microbial genomes shed light on interconnected biogeochemical processes in an aquifer system.</title>
        <authorList>
            <person name="Anantharaman K."/>
            <person name="Brown C.T."/>
            <person name="Hug L.A."/>
            <person name="Sharon I."/>
            <person name="Castelle C.J."/>
            <person name="Probst A.J."/>
            <person name="Thomas B.C."/>
            <person name="Singh A."/>
            <person name="Wilkins M.J."/>
            <person name="Karaoz U."/>
            <person name="Brodie E.L."/>
            <person name="Williams K.H."/>
            <person name="Hubbard S.S."/>
            <person name="Banfield J.F."/>
        </authorList>
    </citation>
    <scope>NUCLEOTIDE SEQUENCE [LARGE SCALE GENOMIC DNA]</scope>
</reference>
<dbReference type="GO" id="GO:0046166">
    <property type="term" value="P:glyceraldehyde-3-phosphate biosynthetic process"/>
    <property type="evidence" value="ECO:0007669"/>
    <property type="project" value="TreeGrafter"/>
</dbReference>
<sequence length="231" mass="26424">MKYFVANWKANKDLEEAETWINILDNKLLFDSKIQSQLLADQLKIIIAPPFPFLAYFLNLISQFKKQHPYYKNINLASQDVSQFNEGSYTGEVTAKTLEGLVNYVIIGHSERRTLFNETNEIIRKKVEMAKKYNIEPVLCVRNKEDIATRKVNFITYEPVQAIGTGNNESLDNILKVKKELNLSEKTSFFYGGSVNQANIKTYLTSDEIKGFIVGTASLNPEDFFNIISQS</sequence>
<evidence type="ECO:0000313" key="4">
    <source>
        <dbReference type="Proteomes" id="UP000179270"/>
    </source>
</evidence>
<comment type="pathway">
    <text evidence="2">Carbohydrate biosynthesis; gluconeogenesis.</text>
</comment>
<keyword evidence="2" id="KW-0312">Gluconeogenesis</keyword>
<dbReference type="PANTHER" id="PTHR21139:SF2">
    <property type="entry name" value="TRIOSEPHOSPHATE ISOMERASE"/>
    <property type="match status" value="1"/>
</dbReference>
<name>A0A1F7I716_9BACT</name>
<dbReference type="InterPro" id="IPR013785">
    <property type="entry name" value="Aldolase_TIM"/>
</dbReference>
<organism evidence="3 4">
    <name type="scientific">Candidatus Roizmanbacteria bacterium RIFCSPLOWO2_01_FULL_35_13</name>
    <dbReference type="NCBI Taxonomy" id="1802055"/>
    <lineage>
        <taxon>Bacteria</taxon>
        <taxon>Candidatus Roizmaniibacteriota</taxon>
    </lineage>
</organism>
<dbReference type="SUPFAM" id="SSF51351">
    <property type="entry name" value="Triosephosphate isomerase (TIM)"/>
    <property type="match status" value="1"/>
</dbReference>
<dbReference type="GO" id="GO:0005829">
    <property type="term" value="C:cytosol"/>
    <property type="evidence" value="ECO:0007669"/>
    <property type="project" value="TreeGrafter"/>
</dbReference>